<dbReference type="InterPro" id="IPR002656">
    <property type="entry name" value="Acyl_transf_3_dom"/>
</dbReference>
<keyword evidence="4" id="KW-1185">Reference proteome</keyword>
<reference evidence="3 4" key="1">
    <citation type="journal article" date="2007" name="Science">
        <title>Sea anemone genome reveals ancestral eumetazoan gene repertoire and genomic organization.</title>
        <authorList>
            <person name="Putnam N.H."/>
            <person name="Srivastava M."/>
            <person name="Hellsten U."/>
            <person name="Dirks B."/>
            <person name="Chapman J."/>
            <person name="Salamov A."/>
            <person name="Terry A."/>
            <person name="Shapiro H."/>
            <person name="Lindquist E."/>
            <person name="Kapitonov V.V."/>
            <person name="Jurka J."/>
            <person name="Genikhovich G."/>
            <person name="Grigoriev I.V."/>
            <person name="Lucas S.M."/>
            <person name="Steele R.E."/>
            <person name="Finnerty J.R."/>
            <person name="Technau U."/>
            <person name="Martindale M.Q."/>
            <person name="Rokhsar D.S."/>
        </authorList>
    </citation>
    <scope>NUCLEOTIDE SEQUENCE [LARGE SCALE GENOMIC DNA]</scope>
    <source>
        <strain evidence="4">CH2 X CH6</strain>
    </source>
</reference>
<feature type="transmembrane region" description="Helical" evidence="1">
    <location>
        <begin position="334"/>
        <end position="355"/>
    </location>
</feature>
<dbReference type="OMA" id="WPANQGI"/>
<feature type="transmembrane region" description="Helical" evidence="1">
    <location>
        <begin position="405"/>
        <end position="426"/>
    </location>
</feature>
<dbReference type="PhylomeDB" id="A7RMP8"/>
<feature type="transmembrane region" description="Helical" evidence="1">
    <location>
        <begin position="213"/>
        <end position="235"/>
    </location>
</feature>
<sequence>MVSGIVNRLLLCFSLTKNAGRIMDMDVPADAITSLNGMRFISMTWVILGHTYLWMLSTGVVNNYKTALEIVHRFSFQAINNAFLSVDSFFFLSGLLMAYLGLRQMNRRNGHLPLLQFYLHRFLRLTPTYMFVIWFYVSLEPHLGSGPLWYTHQMGNPACEKYWWTNVLYINNFYPNELIKECLGWSWYLANDMQFFAISPVLLYMIYRYFTGLFAGVGGLLAASFVVTGVLIGYYKLPVALAGEIEGGQDYTNMIYVKPYCRIAPYLVGLALGYLFHKDKQRTSLLHFRPVMVFILLGWIVAIVCGLASLYGLYKNFRTHPEPFNMTENVIYGVFGRFAWAVALAWVIYTCHTGVGGTINSILSARIWIPLSRLTYSAYLLHPIVLGVFYSSFQSTITYTDSLLVFYFVAIVAVSYACAFVLALMVEFPTMQLEKLILK</sequence>
<proteinExistence type="predicted"/>
<dbReference type="GO" id="GO:0016747">
    <property type="term" value="F:acyltransferase activity, transferring groups other than amino-acyl groups"/>
    <property type="evidence" value="ECO:0007669"/>
    <property type="project" value="InterPro"/>
</dbReference>
<evidence type="ECO:0000313" key="3">
    <source>
        <dbReference type="EMBL" id="EDO47385.1"/>
    </source>
</evidence>
<dbReference type="HOGENOM" id="CLU_007874_0_3_1"/>
<evidence type="ECO:0000259" key="2">
    <source>
        <dbReference type="Pfam" id="PF01757"/>
    </source>
</evidence>
<dbReference type="Proteomes" id="UP000001593">
    <property type="component" value="Unassembled WGS sequence"/>
</dbReference>
<feature type="transmembrane region" description="Helical" evidence="1">
    <location>
        <begin position="122"/>
        <end position="139"/>
    </location>
</feature>
<dbReference type="InParanoid" id="A7RMP8"/>
<gene>
    <name evidence="3" type="ORF">NEMVEDRAFT_v1g160622</name>
</gene>
<feature type="domain" description="Acyltransferase 3" evidence="2">
    <location>
        <begin position="33"/>
        <end position="422"/>
    </location>
</feature>
<dbReference type="AlphaFoldDB" id="A7RMP8"/>
<name>A7RMP8_NEMVE</name>
<keyword evidence="1" id="KW-0472">Membrane</keyword>
<feature type="transmembrane region" description="Helical" evidence="1">
    <location>
        <begin position="288"/>
        <end position="314"/>
    </location>
</feature>
<feature type="transmembrane region" description="Helical" evidence="1">
    <location>
        <begin position="82"/>
        <end position="102"/>
    </location>
</feature>
<dbReference type="InterPro" id="IPR052728">
    <property type="entry name" value="O2_lipid_transport_reg"/>
</dbReference>
<dbReference type="PANTHER" id="PTHR11161">
    <property type="entry name" value="O-ACYLTRANSFERASE"/>
    <property type="match status" value="1"/>
</dbReference>
<keyword evidence="1" id="KW-0812">Transmembrane</keyword>
<keyword evidence="1" id="KW-1133">Transmembrane helix</keyword>
<organism evidence="3 4">
    <name type="scientific">Nematostella vectensis</name>
    <name type="common">Starlet sea anemone</name>
    <dbReference type="NCBI Taxonomy" id="45351"/>
    <lineage>
        <taxon>Eukaryota</taxon>
        <taxon>Metazoa</taxon>
        <taxon>Cnidaria</taxon>
        <taxon>Anthozoa</taxon>
        <taxon>Hexacorallia</taxon>
        <taxon>Actiniaria</taxon>
        <taxon>Edwardsiidae</taxon>
        <taxon>Nematostella</taxon>
    </lineage>
</organism>
<accession>A7RMP8</accession>
<feature type="transmembrane region" description="Helical" evidence="1">
    <location>
        <begin position="376"/>
        <end position="393"/>
    </location>
</feature>
<feature type="transmembrane region" description="Helical" evidence="1">
    <location>
        <begin position="40"/>
        <end position="62"/>
    </location>
</feature>
<dbReference type="PANTHER" id="PTHR11161:SF0">
    <property type="entry name" value="O-ACYLTRANSFERASE LIKE PROTEIN"/>
    <property type="match status" value="1"/>
</dbReference>
<protein>
    <recommendedName>
        <fullName evidence="2">Acyltransferase 3 domain-containing protein</fullName>
    </recommendedName>
</protein>
<dbReference type="Pfam" id="PF01757">
    <property type="entry name" value="Acyl_transf_3"/>
    <property type="match status" value="1"/>
</dbReference>
<dbReference type="eggNOG" id="KOG3700">
    <property type="taxonomic scope" value="Eukaryota"/>
</dbReference>
<evidence type="ECO:0000313" key="4">
    <source>
        <dbReference type="Proteomes" id="UP000001593"/>
    </source>
</evidence>
<feature type="transmembrane region" description="Helical" evidence="1">
    <location>
        <begin position="255"/>
        <end position="276"/>
    </location>
</feature>
<evidence type="ECO:0000256" key="1">
    <source>
        <dbReference type="SAM" id="Phobius"/>
    </source>
</evidence>
<dbReference type="EMBL" id="DS469520">
    <property type="protein sequence ID" value="EDO47385.1"/>
    <property type="molecule type" value="Genomic_DNA"/>
</dbReference>